<comment type="caution">
    <text evidence="1">The sequence shown here is derived from an EMBL/GenBank/DDBJ whole genome shotgun (WGS) entry which is preliminary data.</text>
</comment>
<dbReference type="RefSeq" id="WP_152729417.1">
    <property type="nucleotide sequence ID" value="NZ_JAABOZ010000003.1"/>
</dbReference>
<dbReference type="Proteomes" id="UP000470470">
    <property type="component" value="Unassembled WGS sequence"/>
</dbReference>
<accession>A0A7K3WH55</accession>
<name>A0A7K3WH55_9ACTN</name>
<dbReference type="AlphaFoldDB" id="A0A7K3WH55"/>
<proteinExistence type="predicted"/>
<sequence>MILLLTSSIDLRTTPQRVLRHDLQTRLDDYKTALVDWLARPVSEIDGIVFADNTAYDLSELEEFGHRNNAWNKPLEFLSLGDNNIPPGIHYGYAELGLIDDALRSSAMLGDSYSFVKATGRLTFPDFSRLITRLPDEYDAAVDARCRIPAFRPSHTHITTQIMLFNSSFYRKSLTGVRSRMTTREGERHAEHVVYQALREATPERGIIYRFPVNCEPVGVGAAKQKFYSSSSRSIYARGRALSRRVSPQVWL</sequence>
<evidence type="ECO:0000313" key="1">
    <source>
        <dbReference type="EMBL" id="NEL55050.1"/>
    </source>
</evidence>
<gene>
    <name evidence="1" type="ORF">G1H19_13695</name>
</gene>
<reference evidence="1 2" key="1">
    <citation type="submission" date="2020-02" db="EMBL/GenBank/DDBJ databases">
        <title>The whole genome sequence of CPCC 205119.</title>
        <authorList>
            <person name="Jiang Z."/>
        </authorList>
    </citation>
    <scope>NUCLEOTIDE SEQUENCE [LARGE SCALE GENOMIC DNA]</scope>
    <source>
        <strain evidence="1 2">CPCC 205119</strain>
    </source>
</reference>
<protein>
    <submittedName>
        <fullName evidence="1">Uncharacterized protein</fullName>
    </submittedName>
</protein>
<organism evidence="1 2">
    <name type="scientific">Goekera deserti</name>
    <dbReference type="NCBI Taxonomy" id="2497753"/>
    <lineage>
        <taxon>Bacteria</taxon>
        <taxon>Bacillati</taxon>
        <taxon>Actinomycetota</taxon>
        <taxon>Actinomycetes</taxon>
        <taxon>Geodermatophilales</taxon>
        <taxon>Geodermatophilaceae</taxon>
        <taxon>Goekera</taxon>
    </lineage>
</organism>
<evidence type="ECO:0000313" key="2">
    <source>
        <dbReference type="Proteomes" id="UP000470470"/>
    </source>
</evidence>
<dbReference type="EMBL" id="JAAGWK010000019">
    <property type="protein sequence ID" value="NEL55050.1"/>
    <property type="molecule type" value="Genomic_DNA"/>
</dbReference>
<keyword evidence="2" id="KW-1185">Reference proteome</keyword>